<evidence type="ECO:0000256" key="2">
    <source>
        <dbReference type="PROSITE-ProRule" id="PRU00335"/>
    </source>
</evidence>
<reference evidence="5" key="1">
    <citation type="journal article" date="2019" name="Int. J. Syst. Evol. Microbiol.">
        <title>The Global Catalogue of Microorganisms (GCM) 10K type strain sequencing project: providing services to taxonomists for standard genome sequencing and annotation.</title>
        <authorList>
            <consortium name="The Broad Institute Genomics Platform"/>
            <consortium name="The Broad Institute Genome Sequencing Center for Infectious Disease"/>
            <person name="Wu L."/>
            <person name="Ma J."/>
        </authorList>
    </citation>
    <scope>NUCLEOTIDE SEQUENCE [LARGE SCALE GENOMIC DNA]</scope>
    <source>
        <strain evidence="5">KACC 12634</strain>
    </source>
</reference>
<evidence type="ECO:0000313" key="5">
    <source>
        <dbReference type="Proteomes" id="UP001596470"/>
    </source>
</evidence>
<feature type="DNA-binding region" description="H-T-H motif" evidence="2">
    <location>
        <begin position="41"/>
        <end position="60"/>
    </location>
</feature>
<name>A0ABW2D666_9ACTN</name>
<dbReference type="InterPro" id="IPR036271">
    <property type="entry name" value="Tet_transcr_reg_TetR-rel_C_sf"/>
</dbReference>
<accession>A0ABW2D666</accession>
<gene>
    <name evidence="4" type="ORF">ACFQS3_07175</name>
</gene>
<proteinExistence type="predicted"/>
<dbReference type="Pfam" id="PF00440">
    <property type="entry name" value="TetR_N"/>
    <property type="match status" value="1"/>
</dbReference>
<evidence type="ECO:0000313" key="4">
    <source>
        <dbReference type="EMBL" id="MFC6956975.1"/>
    </source>
</evidence>
<dbReference type="PANTHER" id="PTHR30055:SF226">
    <property type="entry name" value="HTH-TYPE TRANSCRIPTIONAL REGULATOR PKSA"/>
    <property type="match status" value="1"/>
</dbReference>
<dbReference type="EMBL" id="JBHSYS010000002">
    <property type="protein sequence ID" value="MFC6956975.1"/>
    <property type="molecule type" value="Genomic_DNA"/>
</dbReference>
<dbReference type="Proteomes" id="UP001596470">
    <property type="component" value="Unassembled WGS sequence"/>
</dbReference>
<dbReference type="InterPro" id="IPR001647">
    <property type="entry name" value="HTH_TetR"/>
</dbReference>
<dbReference type="Gene3D" id="1.10.357.10">
    <property type="entry name" value="Tetracycline Repressor, domain 2"/>
    <property type="match status" value="1"/>
</dbReference>
<keyword evidence="1 2" id="KW-0238">DNA-binding</keyword>
<dbReference type="PROSITE" id="PS50977">
    <property type="entry name" value="HTH_TETR_2"/>
    <property type="match status" value="1"/>
</dbReference>
<dbReference type="PANTHER" id="PTHR30055">
    <property type="entry name" value="HTH-TYPE TRANSCRIPTIONAL REGULATOR RUTR"/>
    <property type="match status" value="1"/>
</dbReference>
<dbReference type="InterPro" id="IPR009057">
    <property type="entry name" value="Homeodomain-like_sf"/>
</dbReference>
<dbReference type="PRINTS" id="PR00455">
    <property type="entry name" value="HTHTETR"/>
</dbReference>
<evidence type="ECO:0000259" key="3">
    <source>
        <dbReference type="PROSITE" id="PS50977"/>
    </source>
</evidence>
<dbReference type="SUPFAM" id="SSF46689">
    <property type="entry name" value="Homeodomain-like"/>
    <property type="match status" value="1"/>
</dbReference>
<dbReference type="SUPFAM" id="SSF48498">
    <property type="entry name" value="Tetracyclin repressor-like, C-terminal domain"/>
    <property type="match status" value="1"/>
</dbReference>
<comment type="caution">
    <text evidence="4">The sequence shown here is derived from an EMBL/GenBank/DDBJ whole genome shotgun (WGS) entry which is preliminary data.</text>
</comment>
<protein>
    <submittedName>
        <fullName evidence="4">TetR/AcrR family transcriptional regulator</fullName>
    </submittedName>
</protein>
<keyword evidence="5" id="KW-1185">Reference proteome</keyword>
<dbReference type="InterPro" id="IPR050109">
    <property type="entry name" value="HTH-type_TetR-like_transc_reg"/>
</dbReference>
<organism evidence="4 5">
    <name type="scientific">Glycomyces mayteni</name>
    <dbReference type="NCBI Taxonomy" id="543887"/>
    <lineage>
        <taxon>Bacteria</taxon>
        <taxon>Bacillati</taxon>
        <taxon>Actinomycetota</taxon>
        <taxon>Actinomycetes</taxon>
        <taxon>Glycomycetales</taxon>
        <taxon>Glycomycetaceae</taxon>
        <taxon>Glycomyces</taxon>
    </lineage>
</organism>
<feature type="domain" description="HTH tetR-type" evidence="3">
    <location>
        <begin position="18"/>
        <end position="78"/>
    </location>
</feature>
<sequence length="198" mass="21253">MPTRPRRSDDRELTLTERARRSQLMEVTVELVADRGYAGASLAAIAERAGITKAAVLYHFPSKAAVVRAAHEHVLGALVEEVGAAVAEAGPDQAPAAYVRSMIGHLREHPRHTRMIIEAMVHGDADHDPADRWRPLADLLRAAENAIGPRTDADLRTLAIITGGAVDAVVAERLADPDYDTAAAADHIVALVYTPRPA</sequence>
<evidence type="ECO:0000256" key="1">
    <source>
        <dbReference type="ARBA" id="ARBA00023125"/>
    </source>
</evidence>
<dbReference type="RefSeq" id="WP_382347781.1">
    <property type="nucleotide sequence ID" value="NZ_JBHMBP010000002.1"/>
</dbReference>